<feature type="domain" description="Nucleolar protein 11 N-terminal" evidence="8">
    <location>
        <begin position="19"/>
        <end position="315"/>
    </location>
</feature>
<keyword evidence="2" id="KW-0698">rRNA processing</keyword>
<keyword evidence="3" id="KW-0805">Transcription regulation</keyword>
<dbReference type="Pfam" id="PF20998">
    <property type="entry name" value="Nol11_C"/>
    <property type="match status" value="1"/>
</dbReference>
<dbReference type="Pfam" id="PF08168">
    <property type="entry name" value="NOL11_N"/>
    <property type="match status" value="1"/>
</dbReference>
<dbReference type="SUPFAM" id="SSF50978">
    <property type="entry name" value="WD40 repeat-like"/>
    <property type="match status" value="1"/>
</dbReference>
<evidence type="ECO:0000256" key="2">
    <source>
        <dbReference type="ARBA" id="ARBA00022552"/>
    </source>
</evidence>
<dbReference type="InterPro" id="IPR042859">
    <property type="entry name" value="NOL11"/>
</dbReference>
<dbReference type="Proteomes" id="UP000005408">
    <property type="component" value="Unassembled WGS sequence"/>
</dbReference>
<feature type="domain" description="Nucleolar protein 11 C-terminal" evidence="9">
    <location>
        <begin position="404"/>
        <end position="636"/>
    </location>
</feature>
<keyword evidence="6" id="KW-0539">Nucleus</keyword>
<evidence type="ECO:0000313" key="11">
    <source>
        <dbReference type="Proteomes" id="UP000005408"/>
    </source>
</evidence>
<reference evidence="10" key="1">
    <citation type="submission" date="2022-08" db="UniProtKB">
        <authorList>
            <consortium name="EnsemblMetazoa"/>
        </authorList>
    </citation>
    <scope>IDENTIFICATION</scope>
    <source>
        <strain evidence="10">05x7-T-G4-1.051#20</strain>
    </source>
</reference>
<sequence length="636" mass="71099">MAASIGEPVVFADDIKDPNILNVATCGTEGSVIVTQNPNLINIYKVEDQKALQSWSTKHNEHITSPVIWSEHNQKYVTVINTKTVKTWGKDEQNFEKSSTKHAKCAINKILPSDTTEPVVLFNNGGVAFLGRIKDTQEGPLSDKDEILFCEFMRMSSDLCVVCLLNQEGKLQLMSYWYRNDEWIRHTHPVEVAPNTQVVSCHAVPGRNNVKVFILCLNGDLLCQNLSFDQCTSQALQTIVGVTKTTSMVALSSTHIVLAGCTKDNQDVIGIYDVKFGAYEVFKPLPAAKKSSIKLFALHGHLFVLCHRTLHMFSYSCHPSSLSSILGHQRVDVQPQPETPPPGPLSWSKSKSSSSNTEANKLYSELQNISMAKTQKEFEKKFLSIMKSHESDATGLLSETTTMEQIVQRCVTDQKFWPHNVLDQLLVHRLVPNRCIKEIAEGIIRHEDVALLLQCLNSVSDIPEESLCSLINFILGVEDAKVAEAAKMDGFSGTGKSGSPLSEAKSHIVNKIVKKPYNDVFIIECLHTITFQNVLTLLEYLCYLVSNLDTQVSSMPDLAQIVSFICVLIDAHYQQLVLSPDSQEVLISLHRTVEGQREYFAEFLTLDVLISQMKRQFAIPRPRAVGKYCIEVLHVY</sequence>
<keyword evidence="5" id="KW-0804">Transcription</keyword>
<dbReference type="PANTHER" id="PTHR15633:SF2">
    <property type="entry name" value="NUCLEOLAR PROTEIN 11"/>
    <property type="match status" value="1"/>
</dbReference>
<evidence type="ECO:0000256" key="5">
    <source>
        <dbReference type="ARBA" id="ARBA00023163"/>
    </source>
</evidence>
<dbReference type="InterPro" id="IPR036322">
    <property type="entry name" value="WD40_repeat_dom_sf"/>
</dbReference>
<comment type="subcellular location">
    <subcellularLocation>
        <location evidence="1">Nucleus</location>
        <location evidence="1">Nucleolus</location>
    </subcellularLocation>
</comment>
<organism evidence="10 11">
    <name type="scientific">Magallana gigas</name>
    <name type="common">Pacific oyster</name>
    <name type="synonym">Crassostrea gigas</name>
    <dbReference type="NCBI Taxonomy" id="29159"/>
    <lineage>
        <taxon>Eukaryota</taxon>
        <taxon>Metazoa</taxon>
        <taxon>Spiralia</taxon>
        <taxon>Lophotrochozoa</taxon>
        <taxon>Mollusca</taxon>
        <taxon>Bivalvia</taxon>
        <taxon>Autobranchia</taxon>
        <taxon>Pteriomorphia</taxon>
        <taxon>Ostreida</taxon>
        <taxon>Ostreoidea</taxon>
        <taxon>Ostreidae</taxon>
        <taxon>Magallana</taxon>
    </lineage>
</organism>
<evidence type="ECO:0000259" key="9">
    <source>
        <dbReference type="Pfam" id="PF20998"/>
    </source>
</evidence>
<dbReference type="GO" id="GO:0005730">
    <property type="term" value="C:nucleolus"/>
    <property type="evidence" value="ECO:0007669"/>
    <property type="project" value="UniProtKB-SubCell"/>
</dbReference>
<proteinExistence type="predicted"/>
<name>A0A8W8IJD7_MAGGI</name>
<keyword evidence="11" id="KW-1185">Reference proteome</keyword>
<evidence type="ECO:0000313" key="10">
    <source>
        <dbReference type="EnsemblMetazoa" id="G1458.1:cds"/>
    </source>
</evidence>
<dbReference type="InterPro" id="IPR048897">
    <property type="entry name" value="Nol11_C"/>
</dbReference>
<dbReference type="InterPro" id="IPR012584">
    <property type="entry name" value="NOL11_N"/>
</dbReference>
<evidence type="ECO:0000256" key="1">
    <source>
        <dbReference type="ARBA" id="ARBA00004604"/>
    </source>
</evidence>
<evidence type="ECO:0000259" key="8">
    <source>
        <dbReference type="Pfam" id="PF08168"/>
    </source>
</evidence>
<evidence type="ECO:0000256" key="7">
    <source>
        <dbReference type="SAM" id="MobiDB-lite"/>
    </source>
</evidence>
<dbReference type="EnsemblMetazoa" id="G1458.1">
    <property type="protein sequence ID" value="G1458.1:cds"/>
    <property type="gene ID" value="G1458"/>
</dbReference>
<evidence type="ECO:0000256" key="6">
    <source>
        <dbReference type="ARBA" id="ARBA00023242"/>
    </source>
</evidence>
<dbReference type="PANTHER" id="PTHR15633">
    <property type="entry name" value="NUCLEOLAR PROTEIN 11"/>
    <property type="match status" value="1"/>
</dbReference>
<dbReference type="GO" id="GO:0003723">
    <property type="term" value="F:RNA binding"/>
    <property type="evidence" value="ECO:0007669"/>
    <property type="project" value="TreeGrafter"/>
</dbReference>
<dbReference type="AlphaFoldDB" id="A0A8W8IJD7"/>
<protein>
    <recommendedName>
        <fullName evidence="12">Nucleolar protein 11</fullName>
    </recommendedName>
</protein>
<dbReference type="GO" id="GO:0030490">
    <property type="term" value="P:maturation of SSU-rRNA"/>
    <property type="evidence" value="ECO:0007669"/>
    <property type="project" value="InterPro"/>
</dbReference>
<feature type="region of interest" description="Disordered" evidence="7">
    <location>
        <begin position="332"/>
        <end position="354"/>
    </location>
</feature>
<evidence type="ECO:0000256" key="3">
    <source>
        <dbReference type="ARBA" id="ARBA00023015"/>
    </source>
</evidence>
<accession>A0A8W8IJD7</accession>
<keyword evidence="4" id="KW-0010">Activator</keyword>
<evidence type="ECO:0000256" key="4">
    <source>
        <dbReference type="ARBA" id="ARBA00023159"/>
    </source>
</evidence>
<evidence type="ECO:0008006" key="12">
    <source>
        <dbReference type="Google" id="ProtNLM"/>
    </source>
</evidence>